<comment type="caution">
    <text evidence="4">The sequence shown here is derived from an EMBL/GenBank/DDBJ whole genome shotgun (WGS) entry which is preliminary data.</text>
</comment>
<dbReference type="EMBL" id="RJVA01000010">
    <property type="protein sequence ID" value="ROR01540.1"/>
    <property type="molecule type" value="Genomic_DNA"/>
</dbReference>
<comment type="similarity">
    <text evidence="2">Belongs to the bacterial solute-binding protein SsuA/TauA family.</text>
</comment>
<proteinExistence type="inferred from homology"/>
<organism evidence="4 5">
    <name type="scientific">Desulfosoma caldarium</name>
    <dbReference type="NCBI Taxonomy" id="610254"/>
    <lineage>
        <taxon>Bacteria</taxon>
        <taxon>Pseudomonadati</taxon>
        <taxon>Thermodesulfobacteriota</taxon>
        <taxon>Syntrophobacteria</taxon>
        <taxon>Syntrophobacterales</taxon>
        <taxon>Syntrophobacteraceae</taxon>
        <taxon>Desulfosoma</taxon>
    </lineage>
</organism>
<sequence>MKIMEPAAPSSTDRSRVRMDTPLGLFTWGLLLSVLACGMVVPSGNAAEKPLRLGILPVLDTLPLQVAATEGYFSKHGLTVELVTFDSALERDAAMQAGQLEGYFGDMVNTVLMVRSGIPLRMVTVAYASRPGQRQFALVGRPGLDTPSLDAMTSGTVGLSNATIMEYLLDLMEERGLVPPGRFERLEVKKIPVRMQMLLGGRLDLAILPEPLVTLAVSQGARVYVTDENLHVPLTVVGLLQRLLTDSSKTGERFLLAYREALAALAKDSEKYRPLMATSCRIPDQVAATFRIPVFPEAGVPPKPDVERLLAWMRTRGLVSQALSAKDLVWSSTP</sequence>
<evidence type="ECO:0000313" key="5">
    <source>
        <dbReference type="Proteomes" id="UP000276223"/>
    </source>
</evidence>
<reference evidence="4 5" key="1">
    <citation type="submission" date="2018-11" db="EMBL/GenBank/DDBJ databases">
        <title>Genomic Encyclopedia of Type Strains, Phase IV (KMG-IV): sequencing the most valuable type-strain genomes for metagenomic binning, comparative biology and taxonomic classification.</title>
        <authorList>
            <person name="Goeker M."/>
        </authorList>
    </citation>
    <scope>NUCLEOTIDE SEQUENCE [LARGE SCALE GENOMIC DNA]</scope>
    <source>
        <strain evidence="4 5">DSM 22027</strain>
    </source>
</reference>
<name>A0A3N1VI11_9BACT</name>
<protein>
    <submittedName>
        <fullName evidence="4">NitT/TauT family transport system substrate-binding protein</fullName>
    </submittedName>
</protein>
<dbReference type="RefSeq" id="WP_123289255.1">
    <property type="nucleotide sequence ID" value="NZ_RJVA01000010.1"/>
</dbReference>
<comment type="subcellular location">
    <subcellularLocation>
        <location evidence="1">Periplasm</location>
    </subcellularLocation>
</comment>
<gene>
    <name evidence="4" type="ORF">EDC27_0717</name>
</gene>
<evidence type="ECO:0000256" key="1">
    <source>
        <dbReference type="ARBA" id="ARBA00004418"/>
    </source>
</evidence>
<dbReference type="SUPFAM" id="SSF53850">
    <property type="entry name" value="Periplasmic binding protein-like II"/>
    <property type="match status" value="1"/>
</dbReference>
<dbReference type="OrthoDB" id="9815602at2"/>
<dbReference type="PANTHER" id="PTHR30024">
    <property type="entry name" value="ALIPHATIC SULFONATES-BINDING PROTEIN-RELATED"/>
    <property type="match status" value="1"/>
</dbReference>
<evidence type="ECO:0000256" key="3">
    <source>
        <dbReference type="ARBA" id="ARBA00022729"/>
    </source>
</evidence>
<evidence type="ECO:0000256" key="2">
    <source>
        <dbReference type="ARBA" id="ARBA00010742"/>
    </source>
</evidence>
<accession>A0A3N1VI11</accession>
<evidence type="ECO:0000313" key="4">
    <source>
        <dbReference type="EMBL" id="ROR01540.1"/>
    </source>
</evidence>
<dbReference type="AlphaFoldDB" id="A0A3N1VI11"/>
<dbReference type="PANTHER" id="PTHR30024:SF47">
    <property type="entry name" value="TAURINE-BINDING PERIPLASMIC PROTEIN"/>
    <property type="match status" value="1"/>
</dbReference>
<dbReference type="Pfam" id="PF13379">
    <property type="entry name" value="NMT1_2"/>
    <property type="match status" value="1"/>
</dbReference>
<dbReference type="GO" id="GO:0042597">
    <property type="term" value="C:periplasmic space"/>
    <property type="evidence" value="ECO:0007669"/>
    <property type="project" value="UniProtKB-SubCell"/>
</dbReference>
<dbReference type="Proteomes" id="UP000276223">
    <property type="component" value="Unassembled WGS sequence"/>
</dbReference>
<keyword evidence="5" id="KW-1185">Reference proteome</keyword>
<keyword evidence="3" id="KW-0732">Signal</keyword>
<dbReference type="Gene3D" id="3.40.190.10">
    <property type="entry name" value="Periplasmic binding protein-like II"/>
    <property type="match status" value="2"/>
</dbReference>